<evidence type="ECO:0000256" key="6">
    <source>
        <dbReference type="ARBA" id="ARBA00023049"/>
    </source>
</evidence>
<evidence type="ECO:0000256" key="3">
    <source>
        <dbReference type="ARBA" id="ARBA00022670"/>
    </source>
</evidence>
<evidence type="ECO:0000256" key="2">
    <source>
        <dbReference type="ARBA" id="ARBA00005988"/>
    </source>
</evidence>
<dbReference type="PANTHER" id="PTHR11705">
    <property type="entry name" value="PROTEASE FAMILY M14 CARBOXYPEPTIDASE A,B"/>
    <property type="match status" value="1"/>
</dbReference>
<keyword evidence="3" id="KW-0645">Protease</keyword>
<evidence type="ECO:0000259" key="9">
    <source>
        <dbReference type="PROSITE" id="PS52035"/>
    </source>
</evidence>
<evidence type="ECO:0000256" key="4">
    <source>
        <dbReference type="ARBA" id="ARBA00022801"/>
    </source>
</evidence>
<evidence type="ECO:0000256" key="8">
    <source>
        <dbReference type="SAM" id="Phobius"/>
    </source>
</evidence>
<accession>A0ABN2BLG5</accession>
<evidence type="ECO:0000256" key="5">
    <source>
        <dbReference type="ARBA" id="ARBA00022833"/>
    </source>
</evidence>
<dbReference type="PROSITE" id="PS52035">
    <property type="entry name" value="PEPTIDASE_M14"/>
    <property type="match status" value="1"/>
</dbReference>
<dbReference type="InterPro" id="IPR017868">
    <property type="entry name" value="Filamin/ABP280_repeat-like"/>
</dbReference>
<keyword evidence="5" id="KW-0862">Zinc</keyword>
<feature type="domain" description="Peptidase M14" evidence="9">
    <location>
        <begin position="456"/>
        <end position="774"/>
    </location>
</feature>
<evidence type="ECO:0000313" key="10">
    <source>
        <dbReference type="EMBL" id="GAA1543469.1"/>
    </source>
</evidence>
<evidence type="ECO:0000313" key="11">
    <source>
        <dbReference type="Proteomes" id="UP001500842"/>
    </source>
</evidence>
<feature type="transmembrane region" description="Helical" evidence="8">
    <location>
        <begin position="67"/>
        <end position="86"/>
    </location>
</feature>
<dbReference type="InterPro" id="IPR000834">
    <property type="entry name" value="Peptidase_M14"/>
</dbReference>
<comment type="caution">
    <text evidence="10">The sequence shown here is derived from an EMBL/GenBank/DDBJ whole genome shotgun (WGS) entry which is preliminary data.</text>
</comment>
<keyword evidence="8" id="KW-0812">Transmembrane</keyword>
<dbReference type="SUPFAM" id="SSF53187">
    <property type="entry name" value="Zn-dependent exopeptidases"/>
    <property type="match status" value="1"/>
</dbReference>
<evidence type="ECO:0000256" key="7">
    <source>
        <dbReference type="PROSITE-ProRule" id="PRU01379"/>
    </source>
</evidence>
<keyword evidence="8" id="KW-0472">Membrane</keyword>
<dbReference type="Gene3D" id="2.60.40.10">
    <property type="entry name" value="Immunoglobulins"/>
    <property type="match status" value="2"/>
</dbReference>
<dbReference type="PANTHER" id="PTHR11705:SF143">
    <property type="entry name" value="SLL0236 PROTEIN"/>
    <property type="match status" value="1"/>
</dbReference>
<keyword evidence="6" id="KW-0482">Metalloprotease</keyword>
<gene>
    <name evidence="10" type="ORF">GCM10009788_52450</name>
</gene>
<proteinExistence type="inferred from homology"/>
<dbReference type="InterPro" id="IPR059177">
    <property type="entry name" value="GH29D-like_dom"/>
</dbReference>
<keyword evidence="4" id="KW-0378">Hydrolase</keyword>
<reference evidence="10 11" key="1">
    <citation type="journal article" date="2019" name="Int. J. Syst. Evol. Microbiol.">
        <title>The Global Catalogue of Microorganisms (GCM) 10K type strain sequencing project: providing services to taxonomists for standard genome sequencing and annotation.</title>
        <authorList>
            <consortium name="The Broad Institute Genomics Platform"/>
            <consortium name="The Broad Institute Genome Sequencing Center for Infectious Disease"/>
            <person name="Wu L."/>
            <person name="Ma J."/>
        </authorList>
    </citation>
    <scope>NUCLEOTIDE SEQUENCE [LARGE SCALE GENOMIC DNA]</scope>
    <source>
        <strain evidence="10 11">JCM 14942</strain>
    </source>
</reference>
<keyword evidence="8" id="KW-1133">Transmembrane helix</keyword>
<keyword evidence="11" id="KW-1185">Reference proteome</keyword>
<comment type="similarity">
    <text evidence="2 7">Belongs to the peptidase M14 family.</text>
</comment>
<dbReference type="PROSITE" id="PS50194">
    <property type="entry name" value="FILAMIN_REPEAT"/>
    <property type="match status" value="1"/>
</dbReference>
<dbReference type="InterPro" id="IPR013783">
    <property type="entry name" value="Ig-like_fold"/>
</dbReference>
<evidence type="ECO:0000256" key="1">
    <source>
        <dbReference type="ARBA" id="ARBA00001947"/>
    </source>
</evidence>
<dbReference type="Pfam" id="PF13290">
    <property type="entry name" value="CHB_HEX_C_1"/>
    <property type="match status" value="1"/>
</dbReference>
<dbReference type="Pfam" id="PF16640">
    <property type="entry name" value="Big_3_5"/>
    <property type="match status" value="2"/>
</dbReference>
<protein>
    <recommendedName>
        <fullName evidence="9">Peptidase M14 domain-containing protein</fullName>
    </recommendedName>
</protein>
<dbReference type="Gene3D" id="3.40.630.10">
    <property type="entry name" value="Zn peptidases"/>
    <property type="match status" value="1"/>
</dbReference>
<dbReference type="InterPro" id="IPR032109">
    <property type="entry name" value="Big_3_5"/>
</dbReference>
<dbReference type="Proteomes" id="UP001500842">
    <property type="component" value="Unassembled WGS sequence"/>
</dbReference>
<dbReference type="Pfam" id="PF00246">
    <property type="entry name" value="Peptidase_M14"/>
    <property type="match status" value="1"/>
</dbReference>
<name>A0ABN2BLG5_9ACTN</name>
<comment type="cofactor">
    <cofactor evidence="1">
        <name>Zn(2+)</name>
        <dbReference type="ChEBI" id="CHEBI:29105"/>
    </cofactor>
</comment>
<sequence length="1088" mass="114643">MSGGRFRTIRPEQGTTFGDLVDEGGGDRLCEHTLFCEAPHILSRECDHPSLHTQRLIVSAHLRKKRLAASAAGLALFGLVVGVLPGTSTAAVPRTQAAQDDTVLDRGYDEVPAVVEIVVPGTAELDRLVATGVDLDHGVHQDEHGLGVHAIVTPSEVEQLKGLGFEVGETLQTVEDTEAALAERDATVQANAEAAEAFDEEATDPDVSDVKILRADYYTSFGTPVLAVEAQVANGASVTGLTVERDSGAGTGFGSGGTQNLTRFVDSGVYMYHTGASSAGLTTRPDRVRITSPSGDVAIAKVEDWLPTEDSEDDPFKGDGYQEDFIQSYLDPTQLYDRIKSLADEFPDLAEIVELPYKTNGYRRLAQALVGPTANNATANAQRFGVDSKAWGHQGGNGITVEVTDPGAPDSPLSVNVVGKAIKVSSATDGTGALTSTAAQIVAAINANVVARTLVTAYTYRGDAGAGVTPATSVPVTLTDGLGAPASVSRDPQQVYAIKIGKVRDGSKPGVFYYAQEHAREWVPPLVTIETAERLLRNYASHAATRDLVDNLEIWILPSVNPDGGHYSFYDYASQRKNMTRHCSLADSGDFNGRNSWGVDVNRNYTEYSAFDGYSGASTTSCTSSTSAGPGELTEPEARNVDWVAKTNPNITFSMNVHSSGNYFMWSPASYKATGRETAPVPTLEEEGLFWGASSRILTAIKRHRGLSVTPAKTGQVVDVLYSAAGNSGDLLWYKYGIYAWDFEVGTTFQPPFEAATPSGASAHEESQEFANGLIEMAQVALDHERDDVPPVSTVSVTPSTAEGKVNVEFETNEPAAIFYTLDGILPTLESERYDAAGLRNTHGERLKVDEGAEIRWITVDSRGNVERHLVPGQAGNFRSWKAEVGYEEPLAPSATSLTLSQANVAVGAAGVTARVKVTATGPGDQETPTGVVTIRDGDIVIGTGEIDADGVASVALSPFASAGTRSLTAEYGGDANLQPSVSASVTLVVGKVASTVTAKVKKAKKVTTGKRAKLKVAVAAPGADVSGTVTVAVDGKQVASVTVAANGKVTVKLPKAKAGKHKVTVTYAGSASAEGSSTKVKLKVARR</sequence>
<dbReference type="SMART" id="SM00631">
    <property type="entry name" value="Zn_pept"/>
    <property type="match status" value="1"/>
</dbReference>
<feature type="active site" description="Proton donor/acceptor" evidence="7">
    <location>
        <position position="744"/>
    </location>
</feature>
<dbReference type="EMBL" id="BAAAOR010000040">
    <property type="protein sequence ID" value="GAA1543469.1"/>
    <property type="molecule type" value="Genomic_DNA"/>
</dbReference>
<organism evidence="10 11">
    <name type="scientific">Nocardioides humi</name>
    <dbReference type="NCBI Taxonomy" id="449461"/>
    <lineage>
        <taxon>Bacteria</taxon>
        <taxon>Bacillati</taxon>
        <taxon>Actinomycetota</taxon>
        <taxon>Actinomycetes</taxon>
        <taxon>Propionibacteriales</taxon>
        <taxon>Nocardioidaceae</taxon>
        <taxon>Nocardioides</taxon>
    </lineage>
</organism>